<dbReference type="EMBL" id="DS995705">
    <property type="protein sequence ID" value="EEQ32649.1"/>
    <property type="molecule type" value="Genomic_DNA"/>
</dbReference>
<dbReference type="SUPFAM" id="SSF53474">
    <property type="entry name" value="alpha/beta-Hydrolases"/>
    <property type="match status" value="1"/>
</dbReference>
<proteinExistence type="predicted"/>
<dbReference type="GeneID" id="9224605"/>
<protein>
    <recommendedName>
        <fullName evidence="3">BEM46 family protein</fullName>
    </recommendedName>
</protein>
<dbReference type="eggNOG" id="KOG4391">
    <property type="taxonomic scope" value="Eukaryota"/>
</dbReference>
<dbReference type="AlphaFoldDB" id="C5FRZ6"/>
<dbReference type="GO" id="GO:0008474">
    <property type="term" value="F:palmitoyl-(protein) hydrolase activity"/>
    <property type="evidence" value="ECO:0007669"/>
    <property type="project" value="TreeGrafter"/>
</dbReference>
<dbReference type="RefSeq" id="XP_002845599.1">
    <property type="nucleotide sequence ID" value="XM_002845553.1"/>
</dbReference>
<dbReference type="GO" id="GO:0016020">
    <property type="term" value="C:membrane"/>
    <property type="evidence" value="ECO:0007669"/>
    <property type="project" value="TreeGrafter"/>
</dbReference>
<dbReference type="PANTHER" id="PTHR12277">
    <property type="entry name" value="ALPHA/BETA HYDROLASE DOMAIN-CONTAINING PROTEIN"/>
    <property type="match status" value="1"/>
</dbReference>
<reference evidence="2" key="1">
    <citation type="journal article" date="2012" name="MBio">
        <title>Comparative genome analysis of Trichophyton rubrum and related dermatophytes reveals candidate genes involved in infection.</title>
        <authorList>
            <person name="Martinez D.A."/>
            <person name="Oliver B.G."/>
            <person name="Graeser Y."/>
            <person name="Goldberg J.M."/>
            <person name="Li W."/>
            <person name="Martinez-Rossi N.M."/>
            <person name="Monod M."/>
            <person name="Shelest E."/>
            <person name="Barton R.C."/>
            <person name="Birch E."/>
            <person name="Brakhage A.A."/>
            <person name="Chen Z."/>
            <person name="Gurr S.J."/>
            <person name="Heiman D."/>
            <person name="Heitman J."/>
            <person name="Kosti I."/>
            <person name="Rossi A."/>
            <person name="Saif S."/>
            <person name="Samalova M."/>
            <person name="Saunders C.W."/>
            <person name="Shea T."/>
            <person name="Summerbell R.C."/>
            <person name="Xu J."/>
            <person name="Young S."/>
            <person name="Zeng Q."/>
            <person name="Birren B.W."/>
            <person name="Cuomo C.A."/>
            <person name="White T.C."/>
        </authorList>
    </citation>
    <scope>NUCLEOTIDE SEQUENCE [LARGE SCALE GENOMIC DNA]</scope>
    <source>
        <strain evidence="2">ATCC MYA-4605 / CBS 113480</strain>
    </source>
</reference>
<name>C5FRZ6_ARTOC</name>
<gene>
    <name evidence="1" type="ORF">MCYG_05468</name>
</gene>
<evidence type="ECO:0000313" key="1">
    <source>
        <dbReference type="EMBL" id="EEQ32649.1"/>
    </source>
</evidence>
<sequence length="312" mass="35803">MMVIFQNKIIYMPSMPPFSRQEKIADYEQVCRPIVWEEQRIKSLDGVEIAICVGRNVMRADEKEAKEVRRTEDVVILYFQGLIDVRVNNDSRNGSSIPPRLPQLSAVLKELGDRTYTLVAVSYRGFWTSRGRASQRGIERDAIAALNWTRQTYLHPNTCLVFWGQSIGAGVATFLAASDHHWHQGFSKQSKPPALILETPFVSIRSMLLALYPQRWLPYRYLGPFLRNWWDSEGAIRSMQITRAKKERRKVLIISADKDELVPAEQADIIEELCSKHEMDVSRTRVRGALHTEATFRGDGRNAVVAFLKRVI</sequence>
<dbReference type="VEuPathDB" id="FungiDB:MCYG_05468"/>
<keyword evidence="2" id="KW-1185">Reference proteome</keyword>
<dbReference type="STRING" id="554155.C5FRZ6"/>
<evidence type="ECO:0000313" key="2">
    <source>
        <dbReference type="Proteomes" id="UP000002035"/>
    </source>
</evidence>
<organism evidence="1 2">
    <name type="scientific">Arthroderma otae (strain ATCC MYA-4605 / CBS 113480)</name>
    <name type="common">Microsporum canis</name>
    <dbReference type="NCBI Taxonomy" id="554155"/>
    <lineage>
        <taxon>Eukaryota</taxon>
        <taxon>Fungi</taxon>
        <taxon>Dikarya</taxon>
        <taxon>Ascomycota</taxon>
        <taxon>Pezizomycotina</taxon>
        <taxon>Eurotiomycetes</taxon>
        <taxon>Eurotiomycetidae</taxon>
        <taxon>Onygenales</taxon>
        <taxon>Arthrodermataceae</taxon>
        <taxon>Microsporum</taxon>
    </lineage>
</organism>
<dbReference type="InterPro" id="IPR029058">
    <property type="entry name" value="AB_hydrolase_fold"/>
</dbReference>
<evidence type="ECO:0008006" key="3">
    <source>
        <dbReference type="Google" id="ProtNLM"/>
    </source>
</evidence>
<dbReference type="Proteomes" id="UP000002035">
    <property type="component" value="Unassembled WGS sequence"/>
</dbReference>
<dbReference type="Gene3D" id="3.40.50.1820">
    <property type="entry name" value="alpha/beta hydrolase"/>
    <property type="match status" value="1"/>
</dbReference>
<dbReference type="OrthoDB" id="10249433at2759"/>
<dbReference type="HOGENOM" id="CLU_043841_1_0_1"/>
<dbReference type="PANTHER" id="PTHR12277:SF64">
    <property type="entry name" value="SUPERFAMILY HYDROLASE, PUTATIVE (AFU_ORTHOLOGUE AFUA_3G01760)-RELATED"/>
    <property type="match status" value="1"/>
</dbReference>
<dbReference type="OMA" id="CFWIVVM"/>
<accession>C5FRZ6</accession>